<dbReference type="InterPro" id="IPR017459">
    <property type="entry name" value="Glycosyl_Trfase_fam3_N_dom"/>
</dbReference>
<comment type="similarity">
    <text evidence="8">In the C-terminal section; belongs to the anthranilate phosphoribosyltransferase family.</text>
</comment>
<sequence>MKPYLKKLMNREHLTVTEMKEAANYCFTTDVTETEIAGFLTALQIKGETADEITGLVEVIRAKSSYQTSPIQDAMDNCGTGGDGSNSFNISTTSAFVIAGAGVTVAKHGNRSISSKTGSADVLEHLGVSLSFSNEHVSEMLAENKIAFLFAPHVHEALRPFSVVRKHLGLPTIFNAIGPLTNPIELDTQLIGVYRKDLLPIIAEAAKKLGRRRAVIVNGAGSMDEASLAGDNHLIILEDGKLTETTIHPETVGLSIYPNESIRGGDAKENAEILKSVLNGIPGPYLDTVLLNAGLGLFTNGKAKSPQEGIELARESIQSGAALERLQHLVAYSKKIPSGVY</sequence>
<evidence type="ECO:0000256" key="8">
    <source>
        <dbReference type="ARBA" id="ARBA00061188"/>
    </source>
</evidence>
<dbReference type="PANTHER" id="PTHR43285:SF2">
    <property type="entry name" value="ANTHRANILATE PHOSPHORIBOSYLTRANSFERASE"/>
    <property type="match status" value="1"/>
</dbReference>
<dbReference type="InterPro" id="IPR035902">
    <property type="entry name" value="Nuc_phospho_transferase"/>
</dbReference>
<keyword evidence="5 9" id="KW-0822">Tryptophan biosynthesis</keyword>
<feature type="binding site" evidence="9">
    <location>
        <begin position="107"/>
        <end position="115"/>
    </location>
    <ligand>
        <name>5-phospho-alpha-D-ribose 1-diphosphate</name>
        <dbReference type="ChEBI" id="CHEBI:58017"/>
    </ligand>
</feature>
<dbReference type="OrthoDB" id="9806430at2"/>
<feature type="binding site" evidence="9">
    <location>
        <position position="79"/>
    </location>
    <ligand>
        <name>5-phospho-alpha-D-ribose 1-diphosphate</name>
        <dbReference type="ChEBI" id="CHEBI:58017"/>
    </ligand>
</feature>
<comment type="subunit">
    <text evidence="9">Homodimer.</text>
</comment>
<dbReference type="PANTHER" id="PTHR43285">
    <property type="entry name" value="ANTHRANILATE PHOSPHORIBOSYLTRANSFERASE"/>
    <property type="match status" value="1"/>
</dbReference>
<feature type="binding site" evidence="9">
    <location>
        <position position="110"/>
    </location>
    <ligand>
        <name>anthranilate</name>
        <dbReference type="ChEBI" id="CHEBI:16567"/>
        <label>1</label>
    </ligand>
</feature>
<feature type="binding site" evidence="9">
    <location>
        <position position="165"/>
    </location>
    <ligand>
        <name>anthranilate</name>
        <dbReference type="ChEBI" id="CHEBI:16567"/>
        <label>2</label>
    </ligand>
</feature>
<feature type="binding site" evidence="9">
    <location>
        <position position="87"/>
    </location>
    <ligand>
        <name>5-phospho-alpha-D-ribose 1-diphosphate</name>
        <dbReference type="ChEBI" id="CHEBI:58017"/>
    </ligand>
</feature>
<proteinExistence type="inferred from homology"/>
<dbReference type="Pfam" id="PF00591">
    <property type="entry name" value="Glycos_transf_3"/>
    <property type="match status" value="1"/>
</dbReference>
<dbReference type="Gene3D" id="3.40.1030.10">
    <property type="entry name" value="Nucleoside phosphorylase/phosphoribosyltransferase catalytic domain"/>
    <property type="match status" value="1"/>
</dbReference>
<reference evidence="12 13" key="1">
    <citation type="journal article" date="2007" name="Int. J. Syst. Evol. Microbiol.">
        <title>Oceanobacillus profundus sp. nov., isolated from a deep-sea sediment core.</title>
        <authorList>
            <person name="Kim Y.G."/>
            <person name="Choi D.H."/>
            <person name="Hyun S."/>
            <person name="Cho B.C."/>
        </authorList>
    </citation>
    <scope>NUCLEOTIDE SEQUENCE [LARGE SCALE GENOMIC DNA]</scope>
    <source>
        <strain evidence="12 13">DSM 18246</strain>
    </source>
</reference>
<evidence type="ECO:0000256" key="3">
    <source>
        <dbReference type="ARBA" id="ARBA00022676"/>
    </source>
</evidence>
<feature type="binding site" evidence="9">
    <location>
        <position position="79"/>
    </location>
    <ligand>
        <name>anthranilate</name>
        <dbReference type="ChEBI" id="CHEBI:16567"/>
        <label>1</label>
    </ligand>
</feature>
<dbReference type="HAMAP" id="MF_00211">
    <property type="entry name" value="TrpD"/>
    <property type="match status" value="1"/>
</dbReference>
<comment type="catalytic activity">
    <reaction evidence="7 9">
        <text>N-(5-phospho-beta-D-ribosyl)anthranilate + diphosphate = 5-phospho-alpha-D-ribose 1-diphosphate + anthranilate</text>
        <dbReference type="Rhea" id="RHEA:11768"/>
        <dbReference type="ChEBI" id="CHEBI:16567"/>
        <dbReference type="ChEBI" id="CHEBI:18277"/>
        <dbReference type="ChEBI" id="CHEBI:33019"/>
        <dbReference type="ChEBI" id="CHEBI:58017"/>
        <dbReference type="EC" id="2.4.2.18"/>
    </reaction>
</comment>
<keyword evidence="9" id="KW-0460">Magnesium</keyword>
<dbReference type="AlphaFoldDB" id="A0A417YEG9"/>
<dbReference type="RefSeq" id="WP_095311671.1">
    <property type="nucleotide sequence ID" value="NZ_PHUT01000010.1"/>
</dbReference>
<comment type="function">
    <text evidence="9">Catalyzes the transfer of the phosphoribosyl group of 5-phosphorylribose-1-pyrophosphate (PRPP) to anthranilate to yield N-(5'-phosphoribosyl)-anthranilate (PRA).</text>
</comment>
<evidence type="ECO:0000256" key="7">
    <source>
        <dbReference type="ARBA" id="ARBA00052328"/>
    </source>
</evidence>
<comment type="cofactor">
    <cofactor evidence="9">
        <name>Mg(2+)</name>
        <dbReference type="ChEBI" id="CHEBI:18420"/>
    </cofactor>
    <text evidence="9">Binds 2 magnesium ions per monomer.</text>
</comment>
<dbReference type="InterPro" id="IPR036320">
    <property type="entry name" value="Glycosyl_Trfase_fam3_N_dom_sf"/>
</dbReference>
<evidence type="ECO:0000256" key="9">
    <source>
        <dbReference type="HAMAP-Rule" id="MF_00211"/>
    </source>
</evidence>
<dbReference type="EC" id="2.4.2.18" evidence="9"/>
<feature type="domain" description="Glycosyl transferase family 3" evidence="10">
    <location>
        <begin position="72"/>
        <end position="323"/>
    </location>
</feature>
<organism evidence="12 13">
    <name type="scientific">Oceanobacillus profundus</name>
    <dbReference type="NCBI Taxonomy" id="372463"/>
    <lineage>
        <taxon>Bacteria</taxon>
        <taxon>Bacillati</taxon>
        <taxon>Bacillota</taxon>
        <taxon>Bacilli</taxon>
        <taxon>Bacillales</taxon>
        <taxon>Bacillaceae</taxon>
        <taxon>Oceanobacillus</taxon>
    </lineage>
</organism>
<evidence type="ECO:0000256" key="2">
    <source>
        <dbReference type="ARBA" id="ARBA00022605"/>
    </source>
</evidence>
<dbReference type="SUPFAM" id="SSF47648">
    <property type="entry name" value="Nucleoside phosphorylase/phosphoribosyltransferase N-terminal domain"/>
    <property type="match status" value="1"/>
</dbReference>
<dbReference type="GO" id="GO:0000287">
    <property type="term" value="F:magnesium ion binding"/>
    <property type="evidence" value="ECO:0007669"/>
    <property type="project" value="UniProtKB-UniRule"/>
</dbReference>
<keyword evidence="9" id="KW-0479">Metal-binding</keyword>
<evidence type="ECO:0000256" key="5">
    <source>
        <dbReference type="ARBA" id="ARBA00022822"/>
    </source>
</evidence>
<dbReference type="GO" id="GO:0004048">
    <property type="term" value="F:anthranilate phosphoribosyltransferase activity"/>
    <property type="evidence" value="ECO:0007669"/>
    <property type="project" value="UniProtKB-UniRule"/>
</dbReference>
<comment type="pathway">
    <text evidence="1 9">Amino-acid biosynthesis; L-tryptophan biosynthesis; L-tryptophan from chorismate: step 2/5.</text>
</comment>
<dbReference type="GO" id="GO:0000162">
    <property type="term" value="P:L-tryptophan biosynthetic process"/>
    <property type="evidence" value="ECO:0007669"/>
    <property type="project" value="UniProtKB-UniRule"/>
</dbReference>
<keyword evidence="3 9" id="KW-0328">Glycosyltransferase</keyword>
<protein>
    <recommendedName>
        <fullName evidence="9">Anthranilate phosphoribosyltransferase</fullName>
        <ecNumber evidence="9">2.4.2.18</ecNumber>
    </recommendedName>
</protein>
<keyword evidence="13" id="KW-1185">Reference proteome</keyword>
<comment type="caution">
    <text evidence="12">The sequence shown here is derived from an EMBL/GenBank/DDBJ whole genome shotgun (WGS) entry which is preliminary data.</text>
</comment>
<dbReference type="NCBIfam" id="TIGR01245">
    <property type="entry name" value="trpD"/>
    <property type="match status" value="1"/>
</dbReference>
<evidence type="ECO:0000256" key="6">
    <source>
        <dbReference type="ARBA" id="ARBA00023141"/>
    </source>
</evidence>
<feature type="binding site" evidence="9">
    <location>
        <position position="91"/>
    </location>
    <ligand>
        <name>Mg(2+)</name>
        <dbReference type="ChEBI" id="CHEBI:18420"/>
        <label>1</label>
    </ligand>
</feature>
<dbReference type="InterPro" id="IPR005940">
    <property type="entry name" value="Anthranilate_Pribosyl_Tfrase"/>
</dbReference>
<feature type="binding site" evidence="9">
    <location>
        <begin position="82"/>
        <end position="83"/>
    </location>
    <ligand>
        <name>5-phospho-alpha-D-ribose 1-diphosphate</name>
        <dbReference type="ChEBI" id="CHEBI:58017"/>
    </ligand>
</feature>
<feature type="binding site" evidence="9">
    <location>
        <begin position="89"/>
        <end position="92"/>
    </location>
    <ligand>
        <name>5-phospho-alpha-D-ribose 1-diphosphate</name>
        <dbReference type="ChEBI" id="CHEBI:58017"/>
    </ligand>
</feature>
<dbReference type="Proteomes" id="UP000285456">
    <property type="component" value="Unassembled WGS sequence"/>
</dbReference>
<feature type="domain" description="Glycosyl transferase family 3 N-terminal" evidence="11">
    <location>
        <begin position="2"/>
        <end position="63"/>
    </location>
</feature>
<keyword evidence="4 9" id="KW-0808">Transferase</keyword>
<dbReference type="FunFam" id="3.40.1030.10:FF:000002">
    <property type="entry name" value="Anthranilate phosphoribosyltransferase"/>
    <property type="match status" value="1"/>
</dbReference>
<evidence type="ECO:0000259" key="10">
    <source>
        <dbReference type="Pfam" id="PF00591"/>
    </source>
</evidence>
<dbReference type="UniPathway" id="UPA00035">
    <property type="reaction ID" value="UER00041"/>
</dbReference>
<comment type="caution">
    <text evidence="9">Lacks conserved residue(s) required for the propagation of feature annotation.</text>
</comment>
<dbReference type="Gene3D" id="1.20.970.10">
    <property type="entry name" value="Transferase, Pyrimidine Nucleoside Phosphorylase, Chain C"/>
    <property type="match status" value="1"/>
</dbReference>
<feature type="binding site" evidence="9">
    <location>
        <position position="225"/>
    </location>
    <ligand>
        <name>Mg(2+)</name>
        <dbReference type="ChEBI" id="CHEBI:18420"/>
        <label>1</label>
    </ligand>
</feature>
<accession>A0A417YEG9</accession>
<dbReference type="SUPFAM" id="SSF52418">
    <property type="entry name" value="Nucleoside phosphorylase/phosphoribosyltransferase catalytic domain"/>
    <property type="match status" value="1"/>
</dbReference>
<dbReference type="EMBL" id="QWEH01000010">
    <property type="protein sequence ID" value="RHW31065.1"/>
    <property type="molecule type" value="Genomic_DNA"/>
</dbReference>
<evidence type="ECO:0000313" key="13">
    <source>
        <dbReference type="Proteomes" id="UP000285456"/>
    </source>
</evidence>
<feature type="binding site" evidence="9">
    <location>
        <position position="225"/>
    </location>
    <ligand>
        <name>Mg(2+)</name>
        <dbReference type="ChEBI" id="CHEBI:18420"/>
        <label>2</label>
    </ligand>
</feature>
<evidence type="ECO:0000313" key="12">
    <source>
        <dbReference type="EMBL" id="RHW31065.1"/>
    </source>
</evidence>
<keyword evidence="6 9" id="KW-0057">Aromatic amino acid biosynthesis</keyword>
<evidence type="ECO:0000259" key="11">
    <source>
        <dbReference type="Pfam" id="PF02885"/>
    </source>
</evidence>
<evidence type="ECO:0000256" key="1">
    <source>
        <dbReference type="ARBA" id="ARBA00004907"/>
    </source>
</evidence>
<gene>
    <name evidence="9 12" type="primary">trpD</name>
    <name evidence="12" type="ORF">D1B32_14950</name>
</gene>
<feature type="binding site" evidence="9">
    <location>
        <position position="119"/>
    </location>
    <ligand>
        <name>5-phospho-alpha-D-ribose 1-diphosphate</name>
        <dbReference type="ChEBI" id="CHEBI:58017"/>
    </ligand>
</feature>
<feature type="binding site" evidence="9">
    <location>
        <position position="224"/>
    </location>
    <ligand>
        <name>Mg(2+)</name>
        <dbReference type="ChEBI" id="CHEBI:18420"/>
        <label>2</label>
    </ligand>
</feature>
<comment type="similarity">
    <text evidence="9">Belongs to the anthranilate phosphoribosyltransferase family.</text>
</comment>
<dbReference type="Pfam" id="PF02885">
    <property type="entry name" value="Glycos_trans_3N"/>
    <property type="match status" value="1"/>
</dbReference>
<dbReference type="InterPro" id="IPR000312">
    <property type="entry name" value="Glycosyl_Trfase_fam3"/>
</dbReference>
<name>A0A417YEG9_9BACI</name>
<evidence type="ECO:0000256" key="4">
    <source>
        <dbReference type="ARBA" id="ARBA00022679"/>
    </source>
</evidence>
<keyword evidence="2 9" id="KW-0028">Amino-acid biosynthesis</keyword>
<dbReference type="GO" id="GO:0005829">
    <property type="term" value="C:cytosol"/>
    <property type="evidence" value="ECO:0007669"/>
    <property type="project" value="TreeGrafter"/>
</dbReference>